<sequence length="76" mass="8147">MSASSVLSTVANCGCAECCGRPDRATTEERTRLSNERIDLYTSSEEDPKVAALRASQSEETNTTTQPGPSSPDSEY</sequence>
<keyword evidence="3" id="KW-1185">Reference proteome</keyword>
<organism evidence="2 3">
    <name type="scientific">Conoideocrella luteorostrata</name>
    <dbReference type="NCBI Taxonomy" id="1105319"/>
    <lineage>
        <taxon>Eukaryota</taxon>
        <taxon>Fungi</taxon>
        <taxon>Dikarya</taxon>
        <taxon>Ascomycota</taxon>
        <taxon>Pezizomycotina</taxon>
        <taxon>Sordariomycetes</taxon>
        <taxon>Hypocreomycetidae</taxon>
        <taxon>Hypocreales</taxon>
        <taxon>Clavicipitaceae</taxon>
        <taxon>Conoideocrella</taxon>
    </lineage>
</organism>
<feature type="compositionally biased region" description="Polar residues" evidence="1">
    <location>
        <begin position="55"/>
        <end position="76"/>
    </location>
</feature>
<evidence type="ECO:0000256" key="1">
    <source>
        <dbReference type="SAM" id="MobiDB-lite"/>
    </source>
</evidence>
<evidence type="ECO:0000313" key="3">
    <source>
        <dbReference type="Proteomes" id="UP001251528"/>
    </source>
</evidence>
<comment type="caution">
    <text evidence="2">The sequence shown here is derived from an EMBL/GenBank/DDBJ whole genome shotgun (WGS) entry which is preliminary data.</text>
</comment>
<reference evidence="2" key="1">
    <citation type="submission" date="2023-06" db="EMBL/GenBank/DDBJ databases">
        <title>Conoideocrella luteorostrata (Hypocreales: Clavicipitaceae), a potential biocontrol fungus for elongate hemlock scale in United States Christmas tree production areas.</title>
        <authorList>
            <person name="Barrett H."/>
            <person name="Lovett B."/>
            <person name="Macias A.M."/>
            <person name="Stajich J.E."/>
            <person name="Kasson M.T."/>
        </authorList>
    </citation>
    <scope>NUCLEOTIDE SEQUENCE</scope>
    <source>
        <strain evidence="2">ARSEF 14590</strain>
    </source>
</reference>
<feature type="compositionally biased region" description="Basic and acidic residues" evidence="1">
    <location>
        <begin position="24"/>
        <end position="39"/>
    </location>
</feature>
<evidence type="ECO:0000313" key="2">
    <source>
        <dbReference type="EMBL" id="KAK2590777.1"/>
    </source>
</evidence>
<dbReference type="EMBL" id="JASWJB010000397">
    <property type="protein sequence ID" value="KAK2590777.1"/>
    <property type="molecule type" value="Genomic_DNA"/>
</dbReference>
<proteinExistence type="predicted"/>
<feature type="region of interest" description="Disordered" evidence="1">
    <location>
        <begin position="24"/>
        <end position="76"/>
    </location>
</feature>
<protein>
    <submittedName>
        <fullName evidence="2">Uncharacterized protein</fullName>
    </submittedName>
</protein>
<dbReference type="Proteomes" id="UP001251528">
    <property type="component" value="Unassembled WGS sequence"/>
</dbReference>
<dbReference type="AlphaFoldDB" id="A0AAJ0CE03"/>
<accession>A0AAJ0CE03</accession>
<name>A0AAJ0CE03_9HYPO</name>
<gene>
    <name evidence="2" type="ORF">QQS21_011531</name>
</gene>